<dbReference type="EMBL" id="JAIQCV010000008">
    <property type="protein sequence ID" value="KAH1073925.1"/>
    <property type="molecule type" value="Genomic_DNA"/>
</dbReference>
<keyword evidence="3" id="KW-1185">Reference proteome</keyword>
<accession>A0A9D3V8D6</accession>
<feature type="compositionally biased region" description="Polar residues" evidence="1">
    <location>
        <begin position="17"/>
        <end position="31"/>
    </location>
</feature>
<proteinExistence type="predicted"/>
<evidence type="ECO:0000256" key="1">
    <source>
        <dbReference type="SAM" id="MobiDB-lite"/>
    </source>
</evidence>
<evidence type="ECO:0000313" key="3">
    <source>
        <dbReference type="Proteomes" id="UP000828251"/>
    </source>
</evidence>
<feature type="region of interest" description="Disordered" evidence="1">
    <location>
        <begin position="15"/>
        <end position="40"/>
    </location>
</feature>
<dbReference type="AlphaFoldDB" id="A0A9D3V8D6"/>
<feature type="region of interest" description="Disordered" evidence="1">
    <location>
        <begin position="57"/>
        <end position="88"/>
    </location>
</feature>
<protein>
    <submittedName>
        <fullName evidence="2">Uncharacterized protein</fullName>
    </submittedName>
</protein>
<comment type="caution">
    <text evidence="2">The sequence shown here is derived from an EMBL/GenBank/DDBJ whole genome shotgun (WGS) entry which is preliminary data.</text>
</comment>
<organism evidence="2 3">
    <name type="scientific">Gossypium stocksii</name>
    <dbReference type="NCBI Taxonomy" id="47602"/>
    <lineage>
        <taxon>Eukaryota</taxon>
        <taxon>Viridiplantae</taxon>
        <taxon>Streptophyta</taxon>
        <taxon>Embryophyta</taxon>
        <taxon>Tracheophyta</taxon>
        <taxon>Spermatophyta</taxon>
        <taxon>Magnoliopsida</taxon>
        <taxon>eudicotyledons</taxon>
        <taxon>Gunneridae</taxon>
        <taxon>Pentapetalae</taxon>
        <taxon>rosids</taxon>
        <taxon>malvids</taxon>
        <taxon>Malvales</taxon>
        <taxon>Malvaceae</taxon>
        <taxon>Malvoideae</taxon>
        <taxon>Gossypium</taxon>
    </lineage>
</organism>
<evidence type="ECO:0000313" key="2">
    <source>
        <dbReference type="EMBL" id="KAH1073925.1"/>
    </source>
</evidence>
<name>A0A9D3V8D6_9ROSI</name>
<gene>
    <name evidence="2" type="ORF">J1N35_026253</name>
</gene>
<dbReference type="Proteomes" id="UP000828251">
    <property type="component" value="Unassembled WGS sequence"/>
</dbReference>
<sequence>MDLMKGLVRLVLEGESKQQGASSSVANSPGSTAARQRQQQEAGGKLIISILSSNEMGQNQSSAIVQAKQKTETMSLDNVKRPLRPTNL</sequence>
<reference evidence="2 3" key="1">
    <citation type="journal article" date="2021" name="Plant Biotechnol. J.">
        <title>Multi-omics assisted identification of the key and species-specific regulatory components of drought-tolerant mechanisms in Gossypium stocksii.</title>
        <authorList>
            <person name="Yu D."/>
            <person name="Ke L."/>
            <person name="Zhang D."/>
            <person name="Wu Y."/>
            <person name="Sun Y."/>
            <person name="Mei J."/>
            <person name="Sun J."/>
            <person name="Sun Y."/>
        </authorList>
    </citation>
    <scope>NUCLEOTIDE SEQUENCE [LARGE SCALE GENOMIC DNA]</scope>
    <source>
        <strain evidence="3">cv. E1</strain>
        <tissue evidence="2">Leaf</tissue>
    </source>
</reference>